<evidence type="ECO:0000256" key="8">
    <source>
        <dbReference type="ARBA" id="ARBA00023229"/>
    </source>
</evidence>
<reference evidence="11" key="1">
    <citation type="submission" date="2019-08" db="EMBL/GenBank/DDBJ databases">
        <authorList>
            <person name="Kucharzyk K."/>
            <person name="Murdoch R.W."/>
            <person name="Higgins S."/>
            <person name="Loffler F."/>
        </authorList>
    </citation>
    <scope>NUCLEOTIDE SEQUENCE</scope>
</reference>
<dbReference type="GO" id="GO:0005524">
    <property type="term" value="F:ATP binding"/>
    <property type="evidence" value="ECO:0007669"/>
    <property type="project" value="UniProtKB-KW"/>
</dbReference>
<dbReference type="InterPro" id="IPR001048">
    <property type="entry name" value="Asp/Glu/Uridylate_kinase"/>
</dbReference>
<evidence type="ECO:0000256" key="3">
    <source>
        <dbReference type="ARBA" id="ARBA00017267"/>
    </source>
</evidence>
<dbReference type="GO" id="GO:0005829">
    <property type="term" value="C:cytosol"/>
    <property type="evidence" value="ECO:0007669"/>
    <property type="project" value="TreeGrafter"/>
</dbReference>
<evidence type="ECO:0000256" key="5">
    <source>
        <dbReference type="ARBA" id="ARBA00022741"/>
    </source>
</evidence>
<organism evidence="11">
    <name type="scientific">bioreactor metagenome</name>
    <dbReference type="NCBI Taxonomy" id="1076179"/>
    <lineage>
        <taxon>unclassified sequences</taxon>
        <taxon>metagenomes</taxon>
        <taxon>ecological metagenomes</taxon>
    </lineage>
</organism>
<protein>
    <recommendedName>
        <fullName evidence="3">Isopentenyl phosphate kinase</fullName>
        <ecNumber evidence="2">2.7.4.26</ecNumber>
    </recommendedName>
</protein>
<evidence type="ECO:0000256" key="4">
    <source>
        <dbReference type="ARBA" id="ARBA00022679"/>
    </source>
</evidence>
<evidence type="ECO:0000256" key="1">
    <source>
        <dbReference type="ARBA" id="ARBA00010540"/>
    </source>
</evidence>
<proteinExistence type="inferred from homology"/>
<dbReference type="InterPro" id="IPR024192">
    <property type="entry name" value="Fosfomycin_R_FomA-type"/>
</dbReference>
<dbReference type="EC" id="2.7.4.26" evidence="2"/>
<gene>
    <name evidence="11" type="primary">proB_29</name>
    <name evidence="11" type="ORF">SDC9_118602</name>
</gene>
<keyword evidence="5" id="KW-0547">Nucleotide-binding</keyword>
<dbReference type="InterPro" id="IPR036393">
    <property type="entry name" value="AceGlu_kinase-like_sf"/>
</dbReference>
<dbReference type="CDD" id="cd04241">
    <property type="entry name" value="AAK_FomA-like"/>
    <property type="match status" value="1"/>
</dbReference>
<dbReference type="SUPFAM" id="SSF53633">
    <property type="entry name" value="Carbamate kinase-like"/>
    <property type="match status" value="1"/>
</dbReference>
<comment type="caution">
    <text evidence="11">The sequence shown here is derived from an EMBL/GenBank/DDBJ whole genome shotgun (WGS) entry which is preliminary data.</text>
</comment>
<dbReference type="PANTHER" id="PTHR43654:SF1">
    <property type="entry name" value="ISOPENTENYL PHOSPHATE KINASE"/>
    <property type="match status" value="1"/>
</dbReference>
<dbReference type="PANTHER" id="PTHR43654">
    <property type="entry name" value="GLUTAMATE 5-KINASE"/>
    <property type="match status" value="1"/>
</dbReference>
<dbReference type="Pfam" id="PF00696">
    <property type="entry name" value="AA_kinase"/>
    <property type="match status" value="1"/>
</dbReference>
<keyword evidence="7" id="KW-0067">ATP-binding</keyword>
<accession>A0A645C911</accession>
<name>A0A645C911_9ZZZZ</name>
<dbReference type="AlphaFoldDB" id="A0A645C911"/>
<dbReference type="GO" id="GO:0016301">
    <property type="term" value="F:kinase activity"/>
    <property type="evidence" value="ECO:0007669"/>
    <property type="project" value="UniProtKB-KW"/>
</dbReference>
<comment type="catalytic activity">
    <reaction evidence="9">
        <text>isopentenyl phosphate + ATP = isopentenyl diphosphate + ADP</text>
        <dbReference type="Rhea" id="RHEA:33963"/>
        <dbReference type="ChEBI" id="CHEBI:30616"/>
        <dbReference type="ChEBI" id="CHEBI:65078"/>
        <dbReference type="ChEBI" id="CHEBI:128769"/>
        <dbReference type="ChEBI" id="CHEBI:456216"/>
        <dbReference type="EC" id="2.7.4.26"/>
    </reaction>
</comment>
<comment type="similarity">
    <text evidence="1">Belongs to the isopentenyl phosphate kinase family.</text>
</comment>
<evidence type="ECO:0000259" key="10">
    <source>
        <dbReference type="Pfam" id="PF00696"/>
    </source>
</evidence>
<evidence type="ECO:0000313" key="11">
    <source>
        <dbReference type="EMBL" id="MPM71634.1"/>
    </source>
</evidence>
<evidence type="ECO:0000256" key="2">
    <source>
        <dbReference type="ARBA" id="ARBA00012908"/>
    </source>
</evidence>
<evidence type="ECO:0000256" key="7">
    <source>
        <dbReference type="ARBA" id="ARBA00022840"/>
    </source>
</evidence>
<evidence type="ECO:0000256" key="9">
    <source>
        <dbReference type="ARBA" id="ARBA00049063"/>
    </source>
</evidence>
<evidence type="ECO:0000256" key="6">
    <source>
        <dbReference type="ARBA" id="ARBA00022777"/>
    </source>
</evidence>
<sequence>MMILIKLGGSVITDKTHYRTFNSEVVGRLCREIKESGKEVVIVHGAGSFGHVLAKEHRINSGFKNESQIPAVAQICYDVRELDSMVVSELITAGIPSISIPTGSCFVMDNRELIFDNSEPIRRFRALGIVPVLFGDVVTDRSLGFAICSGDQIMERLAELFSPEMVVCVSDIDGLYDKNPKTERDAMLYYEVDSTILKEVSTKHNADDVTGGVRAKMEAMLRMCSDKRDCVLVNGNVEGRLLNLLRGESVVCTTAKGGIL</sequence>
<dbReference type="EMBL" id="VSSQ01024238">
    <property type="protein sequence ID" value="MPM71634.1"/>
    <property type="molecule type" value="Genomic_DNA"/>
</dbReference>
<keyword evidence="6 11" id="KW-0418">Kinase</keyword>
<keyword evidence="4 11" id="KW-0808">Transferase</keyword>
<dbReference type="GO" id="GO:0016114">
    <property type="term" value="P:terpenoid biosynthetic process"/>
    <property type="evidence" value="ECO:0007669"/>
    <property type="project" value="TreeGrafter"/>
</dbReference>
<dbReference type="Gene3D" id="3.40.1160.10">
    <property type="entry name" value="Acetylglutamate kinase-like"/>
    <property type="match status" value="1"/>
</dbReference>
<dbReference type="PIRSF" id="PIRSF016496">
    <property type="entry name" value="Kin_FomA"/>
    <property type="match status" value="1"/>
</dbReference>
<feature type="domain" description="Aspartate/glutamate/uridylate kinase" evidence="10">
    <location>
        <begin position="1"/>
        <end position="234"/>
    </location>
</feature>
<dbReference type="NCBIfam" id="NF040647">
    <property type="entry name" value="IPPK_Arch"/>
    <property type="match status" value="1"/>
</dbReference>
<keyword evidence="8" id="KW-0414">Isoprene biosynthesis</keyword>
<dbReference type="GO" id="GO:0102043">
    <property type="term" value="F:isopentenyl phosphate kinase activity"/>
    <property type="evidence" value="ECO:0007669"/>
    <property type="project" value="UniProtKB-EC"/>
</dbReference>